<dbReference type="InterPro" id="IPR011009">
    <property type="entry name" value="Kinase-like_dom_sf"/>
</dbReference>
<dbReference type="Gene3D" id="3.30.200.20">
    <property type="entry name" value="Phosphorylase Kinase, domain 1"/>
    <property type="match status" value="1"/>
</dbReference>
<feature type="compositionally biased region" description="Polar residues" evidence="3">
    <location>
        <begin position="92"/>
        <end position="103"/>
    </location>
</feature>
<feature type="region of interest" description="Disordered" evidence="3">
    <location>
        <begin position="79"/>
        <end position="109"/>
    </location>
</feature>
<accession>A0A6A2XZU1</accession>
<dbReference type="PANTHER" id="PTHR27005:SF468">
    <property type="entry name" value="OS01G0310500 PROTEIN"/>
    <property type="match status" value="1"/>
</dbReference>
<sequence>MATGNYAESRVVGRGGNGTVYKEILVDGRVVAVKKSRMVDENHNEEFINEVVVLSQINHRNTVKLTGCCLETEIPTAARLAQHPDSSGARKQPSTATANSKQQKQTKNH</sequence>
<proteinExistence type="predicted"/>
<dbReference type="FunFam" id="3.30.200.20:FF:001332">
    <property type="entry name" value="Wall-associated receptor kinase-like 10"/>
    <property type="match status" value="1"/>
</dbReference>
<keyword evidence="1" id="KW-0547">Nucleotide-binding</keyword>
<evidence type="ECO:0000259" key="4">
    <source>
        <dbReference type="PROSITE" id="PS50011"/>
    </source>
</evidence>
<dbReference type="EMBL" id="VEPZ02001647">
    <property type="protein sequence ID" value="KAE8664519.1"/>
    <property type="molecule type" value="Genomic_DNA"/>
</dbReference>
<protein>
    <recommendedName>
        <fullName evidence="4">Protein kinase domain-containing protein</fullName>
    </recommendedName>
</protein>
<dbReference type="GO" id="GO:0005886">
    <property type="term" value="C:plasma membrane"/>
    <property type="evidence" value="ECO:0007669"/>
    <property type="project" value="TreeGrafter"/>
</dbReference>
<evidence type="ECO:0000256" key="1">
    <source>
        <dbReference type="ARBA" id="ARBA00022741"/>
    </source>
</evidence>
<feature type="domain" description="Protein kinase" evidence="4">
    <location>
        <begin position="6"/>
        <end position="109"/>
    </location>
</feature>
<dbReference type="GO" id="GO:0005524">
    <property type="term" value="F:ATP binding"/>
    <property type="evidence" value="ECO:0007669"/>
    <property type="project" value="UniProtKB-KW"/>
</dbReference>
<dbReference type="PANTHER" id="PTHR27005">
    <property type="entry name" value="WALL-ASSOCIATED RECEPTOR KINASE-LIKE 21"/>
    <property type="match status" value="1"/>
</dbReference>
<evidence type="ECO:0000256" key="2">
    <source>
        <dbReference type="ARBA" id="ARBA00022840"/>
    </source>
</evidence>
<dbReference type="AlphaFoldDB" id="A0A6A2XZU1"/>
<dbReference type="SUPFAM" id="SSF56112">
    <property type="entry name" value="Protein kinase-like (PK-like)"/>
    <property type="match status" value="1"/>
</dbReference>
<dbReference type="GO" id="GO:0004674">
    <property type="term" value="F:protein serine/threonine kinase activity"/>
    <property type="evidence" value="ECO:0007669"/>
    <property type="project" value="TreeGrafter"/>
</dbReference>
<dbReference type="InterPro" id="IPR000719">
    <property type="entry name" value="Prot_kinase_dom"/>
</dbReference>
<dbReference type="PROSITE" id="PS50011">
    <property type="entry name" value="PROTEIN_KINASE_DOM"/>
    <property type="match status" value="1"/>
</dbReference>
<dbReference type="Pfam" id="PF00069">
    <property type="entry name" value="Pkinase"/>
    <property type="match status" value="1"/>
</dbReference>
<dbReference type="GO" id="GO:0007166">
    <property type="term" value="P:cell surface receptor signaling pathway"/>
    <property type="evidence" value="ECO:0007669"/>
    <property type="project" value="InterPro"/>
</dbReference>
<dbReference type="Proteomes" id="UP000436088">
    <property type="component" value="Unassembled WGS sequence"/>
</dbReference>
<evidence type="ECO:0000256" key="3">
    <source>
        <dbReference type="SAM" id="MobiDB-lite"/>
    </source>
</evidence>
<reference evidence="5" key="1">
    <citation type="submission" date="2019-09" db="EMBL/GenBank/DDBJ databases">
        <title>Draft genome information of white flower Hibiscus syriacus.</title>
        <authorList>
            <person name="Kim Y.-M."/>
        </authorList>
    </citation>
    <scope>NUCLEOTIDE SEQUENCE [LARGE SCALE GENOMIC DNA]</scope>
    <source>
        <strain evidence="5">YM2019G1</strain>
    </source>
</reference>
<name>A0A6A2XZU1_HIBSY</name>
<gene>
    <name evidence="5" type="ORF">F3Y22_tig00112761pilonHSYRG00011</name>
</gene>
<comment type="caution">
    <text evidence="5">The sequence shown here is derived from an EMBL/GenBank/DDBJ whole genome shotgun (WGS) entry which is preliminary data.</text>
</comment>
<keyword evidence="6" id="KW-1185">Reference proteome</keyword>
<evidence type="ECO:0000313" key="5">
    <source>
        <dbReference type="EMBL" id="KAE8664519.1"/>
    </source>
</evidence>
<dbReference type="InterPro" id="IPR045274">
    <property type="entry name" value="WAK-like"/>
</dbReference>
<keyword evidence="2" id="KW-0067">ATP-binding</keyword>
<evidence type="ECO:0000313" key="6">
    <source>
        <dbReference type="Proteomes" id="UP000436088"/>
    </source>
</evidence>
<organism evidence="5 6">
    <name type="scientific">Hibiscus syriacus</name>
    <name type="common">Rose of Sharon</name>
    <dbReference type="NCBI Taxonomy" id="106335"/>
    <lineage>
        <taxon>Eukaryota</taxon>
        <taxon>Viridiplantae</taxon>
        <taxon>Streptophyta</taxon>
        <taxon>Embryophyta</taxon>
        <taxon>Tracheophyta</taxon>
        <taxon>Spermatophyta</taxon>
        <taxon>Magnoliopsida</taxon>
        <taxon>eudicotyledons</taxon>
        <taxon>Gunneridae</taxon>
        <taxon>Pentapetalae</taxon>
        <taxon>rosids</taxon>
        <taxon>malvids</taxon>
        <taxon>Malvales</taxon>
        <taxon>Malvaceae</taxon>
        <taxon>Malvoideae</taxon>
        <taxon>Hibiscus</taxon>
    </lineage>
</organism>